<dbReference type="SUPFAM" id="SSF63825">
    <property type="entry name" value="YWTD domain"/>
    <property type="match status" value="1"/>
</dbReference>
<evidence type="ECO:0000256" key="2">
    <source>
        <dbReference type="ARBA" id="ARBA00023180"/>
    </source>
</evidence>
<gene>
    <name evidence="4" type="ORF">TeGR_g3877</name>
</gene>
<reference evidence="4 5" key="1">
    <citation type="journal article" date="2023" name="Commun. Biol.">
        <title>Genome analysis of Parmales, the sister group of diatoms, reveals the evolutionary specialization of diatoms from phago-mixotrophs to photoautotrophs.</title>
        <authorList>
            <person name="Ban H."/>
            <person name="Sato S."/>
            <person name="Yoshikawa S."/>
            <person name="Yamada K."/>
            <person name="Nakamura Y."/>
            <person name="Ichinomiya M."/>
            <person name="Sato N."/>
            <person name="Blanc-Mathieu R."/>
            <person name="Endo H."/>
            <person name="Kuwata A."/>
            <person name="Ogata H."/>
        </authorList>
    </citation>
    <scope>NUCLEOTIDE SEQUENCE [LARGE SCALE GENOMIC DNA]</scope>
</reference>
<dbReference type="EMBL" id="BRYB01004094">
    <property type="protein sequence ID" value="GMI25553.1"/>
    <property type="molecule type" value="Genomic_DNA"/>
</dbReference>
<evidence type="ECO:0000313" key="5">
    <source>
        <dbReference type="Proteomes" id="UP001165060"/>
    </source>
</evidence>
<dbReference type="Gene3D" id="2.120.10.30">
    <property type="entry name" value="TolB, C-terminal domain"/>
    <property type="match status" value="1"/>
</dbReference>
<dbReference type="PANTHER" id="PTHR10680">
    <property type="entry name" value="PEPTIDYL-GLYCINE ALPHA-AMIDATING MONOOXYGENASE"/>
    <property type="match status" value="1"/>
</dbReference>
<evidence type="ECO:0000313" key="4">
    <source>
        <dbReference type="EMBL" id="GMI25553.1"/>
    </source>
</evidence>
<dbReference type="Proteomes" id="UP001165060">
    <property type="component" value="Unassembled WGS sequence"/>
</dbReference>
<accession>A0ABQ6MFV3</accession>
<evidence type="ECO:0000256" key="1">
    <source>
        <dbReference type="ARBA" id="ARBA00022729"/>
    </source>
</evidence>
<name>A0ABQ6MFV3_9STRA</name>
<keyword evidence="1 3" id="KW-0732">Signal</keyword>
<organism evidence="4 5">
    <name type="scientific">Tetraparma gracilis</name>
    <dbReference type="NCBI Taxonomy" id="2962635"/>
    <lineage>
        <taxon>Eukaryota</taxon>
        <taxon>Sar</taxon>
        <taxon>Stramenopiles</taxon>
        <taxon>Ochrophyta</taxon>
        <taxon>Bolidophyceae</taxon>
        <taxon>Parmales</taxon>
        <taxon>Triparmaceae</taxon>
        <taxon>Tetraparma</taxon>
    </lineage>
</organism>
<keyword evidence="5" id="KW-1185">Reference proteome</keyword>
<keyword evidence="2" id="KW-0325">Glycoprotein</keyword>
<protein>
    <submittedName>
        <fullName evidence="4">Uncharacterized protein</fullName>
    </submittedName>
</protein>
<feature type="chain" id="PRO_5046653472" evidence="3">
    <location>
        <begin position="17"/>
        <end position="351"/>
    </location>
</feature>
<dbReference type="InterPro" id="IPR011042">
    <property type="entry name" value="6-blade_b-propeller_TolB-like"/>
</dbReference>
<evidence type="ECO:0000256" key="3">
    <source>
        <dbReference type="SAM" id="SignalP"/>
    </source>
</evidence>
<sequence>MRTALFLSALPLSAAAMSWKVDPSWPKGMPETATYFSAIAIDKQKNVHVSVRVNSTEPVLVFSDEGELVDGWGAEEIFVDPTGVFGGHGMTYDPDQDRMWIADILDHSVKAFDTTPAHSLLASAGTRGTEGSELDTLQFGSVADVAVGGGAWSGSLWTSDGDGGINNRVARLDTTQGDDKISKHPLWVDDAADSPDMFSSPHSIAFHVATASLVVADRDNYRLQVLDAASGEVLNVLKGEGCFGSPSSGTTAPWGVRVLGDMLVVAVCDSPETGSNQRLMVLSVEDMRSGGKCEVEAEVEVDPVLCLTPHEMAVDGDTGDIFLACVTFADPNTGASASNVQRYRMAGGVKR</sequence>
<feature type="signal peptide" evidence="3">
    <location>
        <begin position="1"/>
        <end position="16"/>
    </location>
</feature>
<proteinExistence type="predicted"/>
<comment type="caution">
    <text evidence="4">The sequence shown here is derived from an EMBL/GenBank/DDBJ whole genome shotgun (WGS) entry which is preliminary data.</text>
</comment>